<evidence type="ECO:0000256" key="1">
    <source>
        <dbReference type="ARBA" id="ARBA00004496"/>
    </source>
</evidence>
<dbReference type="PANTHER" id="PTHR21634:SF9">
    <property type="entry name" value="RE13835P"/>
    <property type="match status" value="1"/>
</dbReference>
<dbReference type="InterPro" id="IPR026156">
    <property type="entry name" value="FNIP_fam"/>
</dbReference>
<feature type="compositionally biased region" description="Polar residues" evidence="7">
    <location>
        <begin position="825"/>
        <end position="836"/>
    </location>
</feature>
<dbReference type="InterPro" id="IPR028084">
    <property type="entry name" value="FNIP_N_dom"/>
</dbReference>
<evidence type="ECO:0000256" key="7">
    <source>
        <dbReference type="SAM" id="MobiDB-lite"/>
    </source>
</evidence>
<dbReference type="InterPro" id="IPR028086">
    <property type="entry name" value="FNIP_C_dom"/>
</dbReference>
<dbReference type="PRINTS" id="PR02073">
    <property type="entry name" value="FOLLICULNIP1"/>
</dbReference>
<evidence type="ECO:0000313" key="9">
    <source>
        <dbReference type="EMBL" id="KAL3875807.1"/>
    </source>
</evidence>
<dbReference type="PANTHER" id="PTHR21634">
    <property type="entry name" value="RE13835P"/>
    <property type="match status" value="1"/>
</dbReference>
<evidence type="ECO:0000256" key="3">
    <source>
        <dbReference type="ARBA" id="ARBA00007541"/>
    </source>
</evidence>
<gene>
    <name evidence="9" type="ORF">ACJMK2_033723</name>
</gene>
<keyword evidence="5" id="KW-0472">Membrane</keyword>
<feature type="compositionally biased region" description="Basic and acidic residues" evidence="7">
    <location>
        <begin position="798"/>
        <end position="818"/>
    </location>
</feature>
<accession>A0ABD3WP95</accession>
<keyword evidence="6" id="KW-0458">Lysosome</keyword>
<feature type="compositionally biased region" description="Polar residues" evidence="7">
    <location>
        <begin position="155"/>
        <end position="173"/>
    </location>
</feature>
<evidence type="ECO:0000256" key="2">
    <source>
        <dbReference type="ARBA" id="ARBA00004656"/>
    </source>
</evidence>
<dbReference type="Proteomes" id="UP001634394">
    <property type="component" value="Unassembled WGS sequence"/>
</dbReference>
<reference evidence="9 10" key="1">
    <citation type="submission" date="2024-11" db="EMBL/GenBank/DDBJ databases">
        <title>Chromosome-level genome assembly of the freshwater bivalve Anodonta woodiana.</title>
        <authorList>
            <person name="Chen X."/>
        </authorList>
    </citation>
    <scope>NUCLEOTIDE SEQUENCE [LARGE SCALE GENOMIC DNA]</scope>
    <source>
        <strain evidence="9">MN2024</strain>
        <tissue evidence="9">Gills</tissue>
    </source>
</reference>
<evidence type="ECO:0000313" key="10">
    <source>
        <dbReference type="Proteomes" id="UP001634394"/>
    </source>
</evidence>
<dbReference type="GO" id="GO:0005765">
    <property type="term" value="C:lysosomal membrane"/>
    <property type="evidence" value="ECO:0007669"/>
    <property type="project" value="UniProtKB-SubCell"/>
</dbReference>
<comment type="subcellular location">
    <subcellularLocation>
        <location evidence="1">Cytoplasm</location>
    </subcellularLocation>
    <subcellularLocation>
        <location evidence="2">Lysosome membrane</location>
    </subcellularLocation>
</comment>
<feature type="region of interest" description="Disordered" evidence="7">
    <location>
        <begin position="760"/>
        <end position="859"/>
    </location>
</feature>
<dbReference type="EMBL" id="JBJQND010000005">
    <property type="protein sequence ID" value="KAL3875807.1"/>
    <property type="molecule type" value="Genomic_DNA"/>
</dbReference>
<dbReference type="Pfam" id="PF14636">
    <property type="entry name" value="FNIP_N"/>
    <property type="match status" value="1"/>
</dbReference>
<keyword evidence="10" id="KW-1185">Reference proteome</keyword>
<evidence type="ECO:0000256" key="4">
    <source>
        <dbReference type="ARBA" id="ARBA00022490"/>
    </source>
</evidence>
<keyword evidence="4" id="KW-0963">Cytoplasm</keyword>
<feature type="domain" description="UDENN FNIP1/2-type" evidence="8">
    <location>
        <begin position="35"/>
        <end position="1061"/>
    </location>
</feature>
<name>A0ABD3WP95_SINWO</name>
<organism evidence="9 10">
    <name type="scientific">Sinanodonta woodiana</name>
    <name type="common">Chinese pond mussel</name>
    <name type="synonym">Anodonta woodiana</name>
    <dbReference type="NCBI Taxonomy" id="1069815"/>
    <lineage>
        <taxon>Eukaryota</taxon>
        <taxon>Metazoa</taxon>
        <taxon>Spiralia</taxon>
        <taxon>Lophotrochozoa</taxon>
        <taxon>Mollusca</taxon>
        <taxon>Bivalvia</taxon>
        <taxon>Autobranchia</taxon>
        <taxon>Heteroconchia</taxon>
        <taxon>Palaeoheterodonta</taxon>
        <taxon>Unionida</taxon>
        <taxon>Unionoidea</taxon>
        <taxon>Unionidae</taxon>
        <taxon>Unioninae</taxon>
        <taxon>Sinanodonta</taxon>
    </lineage>
</organism>
<dbReference type="Pfam" id="PF14638">
    <property type="entry name" value="FNIP_C"/>
    <property type="match status" value="1"/>
</dbReference>
<dbReference type="InterPro" id="IPR028085">
    <property type="entry name" value="FNIP_mid_dom"/>
</dbReference>
<evidence type="ECO:0000259" key="8">
    <source>
        <dbReference type="PROSITE" id="PS51836"/>
    </source>
</evidence>
<dbReference type="Pfam" id="PF14637">
    <property type="entry name" value="FNIP_M"/>
    <property type="match status" value="1"/>
</dbReference>
<evidence type="ECO:0000256" key="6">
    <source>
        <dbReference type="ARBA" id="ARBA00023228"/>
    </source>
</evidence>
<evidence type="ECO:0000256" key="5">
    <source>
        <dbReference type="ARBA" id="ARBA00023136"/>
    </source>
</evidence>
<dbReference type="PROSITE" id="PS51836">
    <property type="entry name" value="DENN_FNIP12"/>
    <property type="match status" value="1"/>
</dbReference>
<dbReference type="InterPro" id="IPR037545">
    <property type="entry name" value="DENN_FNIP1/2"/>
</dbReference>
<feature type="region of interest" description="Disordered" evidence="7">
    <location>
        <begin position="153"/>
        <end position="204"/>
    </location>
</feature>
<comment type="caution">
    <text evidence="9">The sequence shown here is derived from an EMBL/GenBank/DDBJ whole genome shotgun (WGS) entry which is preliminary data.</text>
</comment>
<sequence>MAYFQKLLSKTKFNKSSNSKLSPGDIKTEWKQPTFKQSYIRLILFADNDIRGRQLIFDSQSLRRTEEKEGHLRCQRQRQILAQKLAASKSAVKAPDCPAPNYELRPGSDVKMLEEMMFGAEGFAYRAKSVKVHVTRSPPQVILTKVFVPEKPKRTSVSDLDNDSCSFSSQSDLTLPKPISQEKDSPFDAHSIPVDVPSPRQGSLRNSIDIIDEDSGLASLTSSGSFQAPFSSPGSNASSYNSLHRRWQRVLSTSLESVCKRRSHQDLLSSQDTTSPARPKRCKIAIGVILDTVDESSGKDNGSFETFFFSHITLFESHLERLRIEIERGLNNKKNYHTIVIAAFESFRQNIFDLYTAPRLSEPVWLSMMSFSNYRYVLCEKFLNEFMSLVKNYENKNTQFFISTVITAVLTHHLAWVPTVTPAGGTPSKTYLDKHSAKWVDTLAKTHPYNPLWAQLGDLYGAIGFPLRLSRTVVVGKKAELVKKIIYILSYFIRCSDILETSETGHLDYVLEKLVFVESPGDVEKDIIQKSSDIDIGKIEEDCNNTRYTIPEMESVSCINGSSCNTRQEASVIKNHYGKSVFYDLEVKNVCICDTQRSQGEIQLQEENHETGDVGYFSSKSEIVPDGRNKDIFESQVCHSDAGTLKECRLSEARIVEESKVQDVQLVQRAIPSSSGQFQPLGKKNVDLKLDLKDCNNFMIPSESLVSKQTSSNSYLEIKKVFLESRSNSIFNEYFDEGIETKTIDDLDEKDRIFHLLPTNKPRFLSGDHGSSSETEEMGKAPSLPDLSQVKLDAQNTKQKENTRTSHRERLDSLDQKFRSRKSSFTRQLSEQTASKPSGFAPGRCRPVTPTELGRRRHLSSTSSFDLDFLDPSAFCRVLPMPEVRGMEHCSSQKSIEKNFGRSLLADFSDHYMSDFVLHGTSDKNYQEKLQGDLKMAIQHSVLDEPIAEAVCIIADADLWSVNLYSSRHEQSVKGQPPQKCVASPIVSNLIESVLQLWKLKMSPEFCIMHLEDRLQEIYFKSKMLAEYLKGTKNCTMNELTAMFGFERSDLPLLVAIAGTHSPHLSLCSV</sequence>
<dbReference type="AlphaFoldDB" id="A0ABD3WP95"/>
<proteinExistence type="inferred from homology"/>
<protein>
    <recommendedName>
        <fullName evidence="8">UDENN FNIP1/2-type domain-containing protein</fullName>
    </recommendedName>
</protein>
<comment type="similarity">
    <text evidence="3">Belongs to the FNIP family.</text>
</comment>